<dbReference type="Proteomes" id="UP001558632">
    <property type="component" value="Unassembled WGS sequence"/>
</dbReference>
<feature type="region of interest" description="Disordered" evidence="1">
    <location>
        <begin position="205"/>
        <end position="226"/>
    </location>
</feature>
<protein>
    <submittedName>
        <fullName evidence="4">Ribonucleases P/MRP protein</fullName>
    </submittedName>
</protein>
<accession>A0ABR3K937</accession>
<keyword evidence="5" id="KW-1185">Reference proteome</keyword>
<proteinExistence type="predicted"/>
<gene>
    <name evidence="4" type="ORF">TSPI_02073</name>
</gene>
<evidence type="ECO:0000259" key="3">
    <source>
        <dbReference type="Pfam" id="PF22770"/>
    </source>
</evidence>
<name>A0ABR3K937_TRISP</name>
<dbReference type="InterPro" id="IPR055079">
    <property type="entry name" value="POP1_C"/>
</dbReference>
<dbReference type="InterPro" id="IPR012590">
    <property type="entry name" value="POPLD_dom"/>
</dbReference>
<organism evidence="4 5">
    <name type="scientific">Trichinella spiralis</name>
    <name type="common">Trichina worm</name>
    <dbReference type="NCBI Taxonomy" id="6334"/>
    <lineage>
        <taxon>Eukaryota</taxon>
        <taxon>Metazoa</taxon>
        <taxon>Ecdysozoa</taxon>
        <taxon>Nematoda</taxon>
        <taxon>Enoplea</taxon>
        <taxon>Dorylaimia</taxon>
        <taxon>Trichinellida</taxon>
        <taxon>Trichinellidae</taxon>
        <taxon>Trichinella</taxon>
    </lineage>
</organism>
<dbReference type="PANTHER" id="PTHR22731:SF3">
    <property type="entry name" value="RIBONUCLEASES P_MRP PROTEIN SUBUNIT POP1"/>
    <property type="match status" value="1"/>
</dbReference>
<evidence type="ECO:0000259" key="2">
    <source>
        <dbReference type="Pfam" id="PF08170"/>
    </source>
</evidence>
<dbReference type="PANTHER" id="PTHR22731">
    <property type="entry name" value="RIBONUCLEASES P/MRP PROTEIN SUBUNIT POP1"/>
    <property type="match status" value="1"/>
</dbReference>
<dbReference type="InterPro" id="IPR039182">
    <property type="entry name" value="Pop1"/>
</dbReference>
<dbReference type="EMBL" id="JBEUSY010000451">
    <property type="protein sequence ID" value="KAL1232577.1"/>
    <property type="molecule type" value="Genomic_DNA"/>
</dbReference>
<feature type="compositionally biased region" description="Basic and acidic residues" evidence="1">
    <location>
        <begin position="205"/>
        <end position="218"/>
    </location>
</feature>
<feature type="domain" description="POP1 C-terminal" evidence="3">
    <location>
        <begin position="166"/>
        <end position="341"/>
    </location>
</feature>
<dbReference type="Pfam" id="PF22770">
    <property type="entry name" value="POP1_C"/>
    <property type="match status" value="1"/>
</dbReference>
<sequence>MSHLESFVPVLLIQRPGSQDENDHLGCGWDLVVPSDWGMEFWLAMQYSTARAVGLDHSRMLAAERGVFHFPEAWHDCPAGQTWNADCCERDLQAYKKRPKNRRLRYDKLKVKYPFEFPWAELNAIWTKTTSDGSYFVLRDREILNSLALFNEPKLDADFEKICSKALVQVKIRCLSRGIVKRYAMICMPSAEDVRDELHESEKLAEEKLTMKKQQGQEKEEEEEEEEFISFEENEKEVSFDILFDECLSVAAKKRKNQLPEHVAASMETDHATDDVNSRNVVGFAIDGGYSLSRGCGIGIGLCSYAALQNLISTSVKIHSGLFVLCRNKTTRKYFPAILNIAAADFSL</sequence>
<dbReference type="Pfam" id="PF08170">
    <property type="entry name" value="POPLD"/>
    <property type="match status" value="1"/>
</dbReference>
<evidence type="ECO:0000256" key="1">
    <source>
        <dbReference type="SAM" id="MobiDB-lite"/>
    </source>
</evidence>
<reference evidence="4 5" key="1">
    <citation type="submission" date="2024-07" db="EMBL/GenBank/DDBJ databases">
        <title>Enhanced genomic and transcriptomic resources for Trichinella pseudospiralis and T. spiralis underpin the discovery of pronounced molecular differences between stages and species.</title>
        <authorList>
            <person name="Pasi K.K."/>
            <person name="La Rosa G."/>
            <person name="Gomez-Morales M.A."/>
            <person name="Tosini F."/>
            <person name="Sumanam S."/>
            <person name="Young N.D."/>
            <person name="Chang B.C."/>
            <person name="Robin G.B."/>
        </authorList>
    </citation>
    <scope>NUCLEOTIDE SEQUENCE [LARGE SCALE GENOMIC DNA]</scope>
    <source>
        <strain evidence="4">ISS534</strain>
    </source>
</reference>
<evidence type="ECO:0000313" key="4">
    <source>
        <dbReference type="EMBL" id="KAL1232577.1"/>
    </source>
</evidence>
<comment type="caution">
    <text evidence="4">The sequence shown here is derived from an EMBL/GenBank/DDBJ whole genome shotgun (WGS) entry which is preliminary data.</text>
</comment>
<evidence type="ECO:0000313" key="5">
    <source>
        <dbReference type="Proteomes" id="UP001558632"/>
    </source>
</evidence>
<feature type="domain" description="POPLD" evidence="2">
    <location>
        <begin position="28"/>
        <end position="119"/>
    </location>
</feature>